<dbReference type="Proteomes" id="UP000179264">
    <property type="component" value="Unassembled WGS sequence"/>
</dbReference>
<dbReference type="AlphaFoldDB" id="A0A1G2T6C6"/>
<organism evidence="1 2">
    <name type="scientific">Candidatus Zambryskibacteria bacterium RIFCSPHIGHO2_02_38_10.5</name>
    <dbReference type="NCBI Taxonomy" id="1802742"/>
    <lineage>
        <taxon>Bacteria</taxon>
        <taxon>Candidatus Zambryskiibacteriota</taxon>
    </lineage>
</organism>
<name>A0A1G2T6C6_9BACT</name>
<reference evidence="1 2" key="1">
    <citation type="journal article" date="2016" name="Nat. Commun.">
        <title>Thousands of microbial genomes shed light on interconnected biogeochemical processes in an aquifer system.</title>
        <authorList>
            <person name="Anantharaman K."/>
            <person name="Brown C.T."/>
            <person name="Hug L.A."/>
            <person name="Sharon I."/>
            <person name="Castelle C.J."/>
            <person name="Probst A.J."/>
            <person name="Thomas B.C."/>
            <person name="Singh A."/>
            <person name="Wilkins M.J."/>
            <person name="Karaoz U."/>
            <person name="Brodie E.L."/>
            <person name="Williams K.H."/>
            <person name="Hubbard S.S."/>
            <person name="Banfield J.F."/>
        </authorList>
    </citation>
    <scope>NUCLEOTIDE SEQUENCE [LARGE SCALE GENOMIC DNA]</scope>
</reference>
<sequence length="61" mass="7288">MNNSDTKLNYIIEQKILEFFGDPDSFSVVRKDFIKKMKDRLNLKKQKLISHKQVLKKYGLN</sequence>
<dbReference type="EMBL" id="MHVL01000039">
    <property type="protein sequence ID" value="OHA92722.1"/>
    <property type="molecule type" value="Genomic_DNA"/>
</dbReference>
<comment type="caution">
    <text evidence="1">The sequence shown here is derived from an EMBL/GenBank/DDBJ whole genome shotgun (WGS) entry which is preliminary data.</text>
</comment>
<gene>
    <name evidence="1" type="ORF">A2W58_00420</name>
</gene>
<protein>
    <submittedName>
        <fullName evidence="1">Uncharacterized protein</fullName>
    </submittedName>
</protein>
<proteinExistence type="predicted"/>
<evidence type="ECO:0000313" key="2">
    <source>
        <dbReference type="Proteomes" id="UP000179264"/>
    </source>
</evidence>
<accession>A0A1G2T6C6</accession>
<evidence type="ECO:0000313" key="1">
    <source>
        <dbReference type="EMBL" id="OHA92722.1"/>
    </source>
</evidence>